<evidence type="ECO:0000259" key="2">
    <source>
        <dbReference type="Pfam" id="PF19834"/>
    </source>
</evidence>
<accession>A0A4S4LLU8</accession>
<dbReference type="OrthoDB" id="66881at2759"/>
<gene>
    <name evidence="3" type="ORF">EW146_g7053</name>
</gene>
<dbReference type="Proteomes" id="UP000310158">
    <property type="component" value="Unassembled WGS sequence"/>
</dbReference>
<feature type="domain" description="DUF6314" evidence="2">
    <location>
        <begin position="63"/>
        <end position="234"/>
    </location>
</feature>
<proteinExistence type="predicted"/>
<evidence type="ECO:0000256" key="1">
    <source>
        <dbReference type="SAM" id="MobiDB-lite"/>
    </source>
</evidence>
<sequence length="416" mass="46615">MQKHTHFPVVVRGNRREFSSVLPSSPPDRRRSADEADDDDTAYASHPPAQEDRDLGTIFRSWSGNWRVRRAIHHDSSGKKGVDGTFEGTATFLSRAPSAPEPEAGMLEYLYREHGTFTAATGVSFPAQMKYIYQYHFASNRISVWRVKSGASAGPADEGEVESWFHDITLEAPSGAEGKAWFADYRGAGDSVAKGTEHLCIRDRYKPYYRFCFQGDGLSEFGIGYDVRGPEKGYPRNGITVQILFKEQIKSNQPKFRDKGMEHGTSVQLKRVTLRPASALIAVSWSTSKTRSTLPGHKRKIWPIKRYKTIVSNWIQDTSFAYQLVSLRTSTLISTAKLGEDWAGTSTLHAYLRGPATMVGDKEDHEGIRMQRLEDVGAEMDESSVSRSRKAWITATRCKHERRPATEVAFVSLPAV</sequence>
<name>A0A4S4LLU8_9AGAM</name>
<dbReference type="Pfam" id="PF19834">
    <property type="entry name" value="DUF6314"/>
    <property type="match status" value="1"/>
</dbReference>
<feature type="region of interest" description="Disordered" evidence="1">
    <location>
        <begin position="1"/>
        <end position="54"/>
    </location>
</feature>
<dbReference type="EMBL" id="SGPL01000384">
    <property type="protein sequence ID" value="THH13134.1"/>
    <property type="molecule type" value="Genomic_DNA"/>
</dbReference>
<dbReference type="AlphaFoldDB" id="A0A4S4LLU8"/>
<comment type="caution">
    <text evidence="3">The sequence shown here is derived from an EMBL/GenBank/DDBJ whole genome shotgun (WGS) entry which is preliminary data.</text>
</comment>
<dbReference type="InterPro" id="IPR045632">
    <property type="entry name" value="DUF6314"/>
</dbReference>
<protein>
    <recommendedName>
        <fullName evidence="2">DUF6314 domain-containing protein</fullName>
    </recommendedName>
</protein>
<evidence type="ECO:0000313" key="3">
    <source>
        <dbReference type="EMBL" id="THH13134.1"/>
    </source>
</evidence>
<evidence type="ECO:0000313" key="4">
    <source>
        <dbReference type="Proteomes" id="UP000310158"/>
    </source>
</evidence>
<organism evidence="3 4">
    <name type="scientific">Bondarzewia mesenterica</name>
    <dbReference type="NCBI Taxonomy" id="1095465"/>
    <lineage>
        <taxon>Eukaryota</taxon>
        <taxon>Fungi</taxon>
        <taxon>Dikarya</taxon>
        <taxon>Basidiomycota</taxon>
        <taxon>Agaricomycotina</taxon>
        <taxon>Agaricomycetes</taxon>
        <taxon>Russulales</taxon>
        <taxon>Bondarzewiaceae</taxon>
        <taxon>Bondarzewia</taxon>
    </lineage>
</organism>
<keyword evidence="4" id="KW-1185">Reference proteome</keyword>
<reference evidence="3 4" key="1">
    <citation type="submission" date="2019-02" db="EMBL/GenBank/DDBJ databases">
        <title>Genome sequencing of the rare red list fungi Bondarzewia mesenterica.</title>
        <authorList>
            <person name="Buettner E."/>
            <person name="Kellner H."/>
        </authorList>
    </citation>
    <scope>NUCLEOTIDE SEQUENCE [LARGE SCALE GENOMIC DNA]</scope>
    <source>
        <strain evidence="3 4">DSM 108281</strain>
    </source>
</reference>